<evidence type="ECO:0000256" key="1">
    <source>
        <dbReference type="SAM" id="Phobius"/>
    </source>
</evidence>
<keyword evidence="1" id="KW-0472">Membrane</keyword>
<dbReference type="KEGG" id="tpol:Mal48_43470"/>
<keyword evidence="1" id="KW-0812">Transmembrane</keyword>
<gene>
    <name evidence="2" type="ORF">Mal48_43470</name>
</gene>
<feature type="transmembrane region" description="Helical" evidence="1">
    <location>
        <begin position="12"/>
        <end position="28"/>
    </location>
</feature>
<dbReference type="AlphaFoldDB" id="A0A517QTY7"/>
<evidence type="ECO:0008006" key="4">
    <source>
        <dbReference type="Google" id="ProtNLM"/>
    </source>
</evidence>
<evidence type="ECO:0000313" key="2">
    <source>
        <dbReference type="EMBL" id="QDT35072.1"/>
    </source>
</evidence>
<protein>
    <recommendedName>
        <fullName evidence="4">DUF3592 domain-containing protein</fullName>
    </recommendedName>
</protein>
<dbReference type="OrthoDB" id="283151at2"/>
<keyword evidence="3" id="KW-1185">Reference proteome</keyword>
<name>A0A517QTY7_9PLAN</name>
<dbReference type="EMBL" id="CP036267">
    <property type="protein sequence ID" value="QDT35072.1"/>
    <property type="molecule type" value="Genomic_DNA"/>
</dbReference>
<keyword evidence="1" id="KW-1133">Transmembrane helix</keyword>
<organism evidence="2 3">
    <name type="scientific">Thalassoglobus polymorphus</name>
    <dbReference type="NCBI Taxonomy" id="2527994"/>
    <lineage>
        <taxon>Bacteria</taxon>
        <taxon>Pseudomonadati</taxon>
        <taxon>Planctomycetota</taxon>
        <taxon>Planctomycetia</taxon>
        <taxon>Planctomycetales</taxon>
        <taxon>Planctomycetaceae</taxon>
        <taxon>Thalassoglobus</taxon>
    </lineage>
</organism>
<proteinExistence type="predicted"/>
<dbReference type="RefSeq" id="WP_145204040.1">
    <property type="nucleotide sequence ID" value="NZ_CP036267.1"/>
</dbReference>
<evidence type="ECO:0000313" key="3">
    <source>
        <dbReference type="Proteomes" id="UP000315724"/>
    </source>
</evidence>
<accession>A0A517QTY7</accession>
<sequence>MDDEEELKSFKRILFATVLFLISTYFAFKEVKYIIFGKTATATVQRVFETEERGRRGRKRKLLAIEYSFMDESGRSHSERDDVAVSWGDPGKSVEVEYLSGVEDSSRLHGHSNKTSIWIFLGCLSWLTYTGYKLAKEANEPFKPQRR</sequence>
<reference evidence="2 3" key="1">
    <citation type="submission" date="2019-02" db="EMBL/GenBank/DDBJ databases">
        <title>Deep-cultivation of Planctomycetes and their phenomic and genomic characterization uncovers novel biology.</title>
        <authorList>
            <person name="Wiegand S."/>
            <person name="Jogler M."/>
            <person name="Boedeker C."/>
            <person name="Pinto D."/>
            <person name="Vollmers J."/>
            <person name="Rivas-Marin E."/>
            <person name="Kohn T."/>
            <person name="Peeters S.H."/>
            <person name="Heuer A."/>
            <person name="Rast P."/>
            <person name="Oberbeckmann S."/>
            <person name="Bunk B."/>
            <person name="Jeske O."/>
            <person name="Meyerdierks A."/>
            <person name="Storesund J.E."/>
            <person name="Kallscheuer N."/>
            <person name="Luecker S."/>
            <person name="Lage O.M."/>
            <person name="Pohl T."/>
            <person name="Merkel B.J."/>
            <person name="Hornburger P."/>
            <person name="Mueller R.-W."/>
            <person name="Bruemmer F."/>
            <person name="Labrenz M."/>
            <person name="Spormann A.M."/>
            <person name="Op den Camp H."/>
            <person name="Overmann J."/>
            <person name="Amann R."/>
            <person name="Jetten M.S.M."/>
            <person name="Mascher T."/>
            <person name="Medema M.H."/>
            <person name="Devos D.P."/>
            <person name="Kaster A.-K."/>
            <person name="Ovreas L."/>
            <person name="Rohde M."/>
            <person name="Galperin M.Y."/>
            <person name="Jogler C."/>
        </authorList>
    </citation>
    <scope>NUCLEOTIDE SEQUENCE [LARGE SCALE GENOMIC DNA]</scope>
    <source>
        <strain evidence="2 3">Mal48</strain>
    </source>
</reference>
<dbReference type="Proteomes" id="UP000315724">
    <property type="component" value="Chromosome"/>
</dbReference>